<evidence type="ECO:0000313" key="2">
    <source>
        <dbReference type="EMBL" id="AIX18517.1"/>
    </source>
</evidence>
<dbReference type="EMBL" id="KJ019099">
    <property type="protein sequence ID" value="AIX31276.1"/>
    <property type="molecule type" value="Genomic_DNA"/>
</dbReference>
<dbReference type="EMBL" id="KJ019096">
    <property type="protein sequence ID" value="AIX30409.1"/>
    <property type="molecule type" value="Genomic_DNA"/>
</dbReference>
<dbReference type="Proteomes" id="UP000185296">
    <property type="component" value="Segment"/>
</dbReference>
<evidence type="ECO:0000313" key="20">
    <source>
        <dbReference type="EMBL" id="AIX45767.1"/>
    </source>
</evidence>
<evidence type="ECO:0000313" key="7">
    <source>
        <dbReference type="EMBL" id="AIX29329.1"/>
    </source>
</evidence>
<evidence type="ECO:0000313" key="18">
    <source>
        <dbReference type="EMBL" id="AIX43570.1"/>
    </source>
</evidence>
<dbReference type="Proteomes" id="UP000185308">
    <property type="component" value="Segment"/>
</dbReference>
<evidence type="ECO:0000313" key="1">
    <source>
        <dbReference type="EMBL" id="AIX16739.1"/>
    </source>
</evidence>
<dbReference type="EMBL" id="KJ019150">
    <property type="protein sequence ID" value="AIX43570.1"/>
    <property type="molecule type" value="Genomic_DNA"/>
</dbReference>
<dbReference type="Proteomes" id="UP000185317">
    <property type="component" value="Segment"/>
</dbReference>
<dbReference type="EMBL" id="KJ019045">
    <property type="protein sequence ID" value="AIX18517.1"/>
    <property type="molecule type" value="Genomic_DNA"/>
</dbReference>
<evidence type="ECO:0000313" key="22">
    <source>
        <dbReference type="Proteomes" id="UP000185286"/>
    </source>
</evidence>
<dbReference type="EMBL" id="KJ019152">
    <property type="protein sequence ID" value="AIX44141.1"/>
    <property type="molecule type" value="Genomic_DNA"/>
</dbReference>
<name>A0A0E3EVZ4_9CAUD</name>
<dbReference type="Proteomes" id="UP000185286">
    <property type="component" value="Genome"/>
</dbReference>
<dbReference type="EMBL" id="KJ019098">
    <property type="protein sequence ID" value="AIX30990.1"/>
    <property type="molecule type" value="Genomic_DNA"/>
</dbReference>
<dbReference type="Proteomes" id="UP000185320">
    <property type="component" value="Segment"/>
</dbReference>
<accession>A0A0E3EVZ4</accession>
<dbReference type="EMBL" id="KJ019053">
    <property type="protein sequence ID" value="AIX20396.1"/>
    <property type="molecule type" value="Genomic_DNA"/>
</dbReference>
<evidence type="ECO:0000313" key="21">
    <source>
        <dbReference type="Proteomes" id="UP000033001"/>
    </source>
</evidence>
<dbReference type="Proteomes" id="UP000185319">
    <property type="component" value="Segment"/>
</dbReference>
<evidence type="ECO:0000313" key="13">
    <source>
        <dbReference type="EMBL" id="AIX32132.1"/>
    </source>
</evidence>
<evidence type="ECO:0000313" key="4">
    <source>
        <dbReference type="EMBL" id="AIX21833.1"/>
    </source>
</evidence>
<dbReference type="EMBL" id="KJ019092">
    <property type="protein sequence ID" value="AIX29329.1"/>
    <property type="molecule type" value="Genomic_DNA"/>
</dbReference>
<sequence length="98" mass="11415">MKADAQLEHHANCWNAIRNNDKEYFKIGVGVYKTINADREYYINSRIETDKNSDISEMDQVKEAHSKHLSYFIGYKSEVTVEAISSDWKSTLYRVTTC</sequence>
<evidence type="ECO:0000313" key="12">
    <source>
        <dbReference type="EMBL" id="AIX31276.1"/>
    </source>
</evidence>
<proteinExistence type="predicted"/>
<evidence type="ECO:0000313" key="9">
    <source>
        <dbReference type="EMBL" id="AIX30409.1"/>
    </source>
</evidence>
<dbReference type="Proteomes" id="UP000185300">
    <property type="component" value="Segment"/>
</dbReference>
<dbReference type="EMBL" id="KJ019145">
    <property type="protein sequence ID" value="AIX42150.1"/>
    <property type="molecule type" value="Genomic_DNA"/>
</dbReference>
<dbReference type="GeneID" id="24172072"/>
<dbReference type="EMBL" id="KJ019097">
    <property type="protein sequence ID" value="AIX30699.1"/>
    <property type="molecule type" value="Genomic_DNA"/>
</dbReference>
<evidence type="ECO:0000313" key="8">
    <source>
        <dbReference type="EMBL" id="AIX30111.1"/>
    </source>
</evidence>
<evidence type="ECO:0000313" key="14">
    <source>
        <dbReference type="EMBL" id="AIX32420.1"/>
    </source>
</evidence>
<dbReference type="EMBL" id="KJ019103">
    <property type="protein sequence ID" value="AIX32420.1"/>
    <property type="molecule type" value="Genomic_DNA"/>
</dbReference>
<dbReference type="Proteomes" id="UP000185312">
    <property type="component" value="Segment"/>
</dbReference>
<evidence type="ECO:0000313" key="17">
    <source>
        <dbReference type="EMBL" id="AIX42150.1"/>
    </source>
</evidence>
<dbReference type="EMBL" id="KJ019105">
    <property type="protein sequence ID" value="AIX32915.1"/>
    <property type="molecule type" value="Genomic_DNA"/>
</dbReference>
<evidence type="ECO:0000313" key="16">
    <source>
        <dbReference type="EMBL" id="AIX41580.1"/>
    </source>
</evidence>
<reference evidence="21 22" key="1">
    <citation type="submission" date="2013-12" db="EMBL/GenBank/DDBJ databases">
        <title>Ecological redundancy of diverse viral populations within a natural community.</title>
        <authorList>
            <person name="Gregory A.C."/>
            <person name="LaButti K."/>
            <person name="Copeland A."/>
            <person name="Woyke T."/>
            <person name="Sullivan M.B."/>
        </authorList>
    </citation>
    <scope>NUCLEOTIDE SEQUENCE [LARGE SCALE GENOMIC DNA]</scope>
    <source>
        <strain evidence="16">Syn7803C12</strain>
        <strain evidence="17">Syn7803C15</strain>
        <strain evidence="18">Syn7803C22</strain>
        <strain evidence="19">Syn7803C25</strain>
        <strain evidence="20">Syn7803C34</strain>
        <strain evidence="1">Syn7803C58</strain>
        <strain evidence="2">Syn7803C6</strain>
        <strain evidence="3">Syn7803C80</strain>
        <strain evidence="5">Syn7803C9</strain>
        <strain evidence="4">Syn7803C90</strain>
        <strain evidence="7">Syn7803US2</strain>
        <strain evidence="6">Syn7803US24</strain>
        <strain evidence="12">Syn7803US3</strain>
        <strain evidence="8">Syn7803US34</strain>
        <strain evidence="9">Syn7803US36</strain>
        <strain evidence="10">Syn7803US37</strain>
        <strain evidence="11">Syn7803US39</strain>
        <strain evidence="15">Syn7803US4</strain>
        <strain evidence="13">Syn7803US43</strain>
        <strain evidence="14">Syn7803US44</strain>
    </source>
</reference>
<dbReference type="Proteomes" id="UP000185314">
    <property type="component" value="Segment"/>
</dbReference>
<evidence type="ECO:0000313" key="19">
    <source>
        <dbReference type="EMBL" id="AIX44141.1"/>
    </source>
</evidence>
<evidence type="ECO:0000313" key="10">
    <source>
        <dbReference type="EMBL" id="AIX30699.1"/>
    </source>
</evidence>
<dbReference type="Proteomes" id="UP000185304">
    <property type="component" value="Segment"/>
</dbReference>
<dbReference type="Proteomes" id="UP000185313">
    <property type="component" value="Segment"/>
</dbReference>
<dbReference type="EMBL" id="KJ019037">
    <property type="protein sequence ID" value="AIX16739.1"/>
    <property type="molecule type" value="Genomic_DNA"/>
</dbReference>
<evidence type="ECO:0000313" key="23">
    <source>
        <dbReference type="Proteomes" id="UP000185318"/>
    </source>
</evidence>
<dbReference type="Proteomes" id="UP000185322">
    <property type="component" value="Segment"/>
</dbReference>
<dbReference type="EMBL" id="KJ019066">
    <property type="protein sequence ID" value="AIX23411.1"/>
    <property type="molecule type" value="Genomic_DNA"/>
</dbReference>
<organism evidence="1 23">
    <name type="scientific">Synechococcus phage ACG-2014f</name>
    <dbReference type="NCBI Taxonomy" id="1493511"/>
    <lineage>
        <taxon>Viruses</taxon>
        <taxon>Duplodnaviria</taxon>
        <taxon>Heunggongvirae</taxon>
        <taxon>Uroviricota</taxon>
        <taxon>Caudoviricetes</taxon>
        <taxon>Pantevenvirales</taxon>
        <taxon>Kyanoviridae</taxon>
        <taxon>Atlauavirus</taxon>
        <taxon>Atlauavirus tusconc8</taxon>
    </lineage>
</organism>
<dbReference type="EMBL" id="KJ019095">
    <property type="protein sequence ID" value="AIX30111.1"/>
    <property type="molecule type" value="Genomic_DNA"/>
</dbReference>
<evidence type="ECO:0000313" key="3">
    <source>
        <dbReference type="EMBL" id="AIX20396.1"/>
    </source>
</evidence>
<evidence type="ECO:0000313" key="11">
    <source>
        <dbReference type="EMBL" id="AIX30990.1"/>
    </source>
</evidence>
<dbReference type="RefSeq" id="YP_009134433.1">
    <property type="nucleotide sequence ID" value="NC_026927.1"/>
</dbReference>
<dbReference type="Proteomes" id="UP000185316">
    <property type="component" value="Segment"/>
</dbReference>
<dbReference type="Proteomes" id="UP000185318">
    <property type="component" value="Segment"/>
</dbReference>
<dbReference type="KEGG" id="vg:24172072"/>
<dbReference type="EMBL" id="KJ019090">
    <property type="protein sequence ID" value="AIX28785.1"/>
    <property type="molecule type" value="Genomic_DNA"/>
</dbReference>
<dbReference type="Proteomes" id="UP000033001">
    <property type="component" value="Segment"/>
</dbReference>
<evidence type="ECO:0000313" key="15">
    <source>
        <dbReference type="EMBL" id="AIX32915.1"/>
    </source>
</evidence>
<dbReference type="Proteomes" id="UP000185311">
    <property type="component" value="Segment"/>
</dbReference>
<protein>
    <submittedName>
        <fullName evidence="1">Uncharacterized protein</fullName>
    </submittedName>
</protein>
<gene>
    <name evidence="16" type="ORF">Syn7803C12_218</name>
    <name evidence="17" type="ORF">Syn7803C15_219</name>
    <name evidence="18" type="ORF">Syn7803C22_220</name>
    <name evidence="19" type="ORF">Syn7803C25_218</name>
    <name evidence="20" type="ORF">Syn7803C34_216</name>
    <name evidence="1" type="ORF">Syn7803C58_214</name>
    <name evidence="2" type="ORF">Syn7803C6_218</name>
    <name evidence="3" type="ORF">Syn7803C80_219</name>
    <name evidence="4" type="ORF">Syn7803C90_222</name>
    <name evidence="5" type="ORF">Syn7803C9_221</name>
    <name evidence="6" type="ORF">Syn7803US24_218</name>
    <name evidence="7" type="ORF">Syn7803US2_218</name>
    <name evidence="8" type="ORF">Syn7803US34_216</name>
    <name evidence="9" type="ORF">Syn7803US36_221</name>
    <name evidence="10" type="ORF">Syn7803US37_222</name>
    <name evidence="11" type="ORF">Syn7803US39_219</name>
    <name evidence="12" type="ORF">Syn7803US3_219</name>
    <name evidence="13" type="ORF">Syn7803US43_215</name>
    <name evidence="14" type="ORF">Syn7803US44_220</name>
    <name evidence="15" type="ORF">Syn7803US4_214</name>
</gene>
<dbReference type="EMBL" id="KJ019143">
    <property type="protein sequence ID" value="AIX41580.1"/>
    <property type="molecule type" value="Genomic_DNA"/>
</dbReference>
<dbReference type="EMBL" id="KJ019059">
    <property type="protein sequence ID" value="AIX21833.1"/>
    <property type="molecule type" value="Genomic_DNA"/>
</dbReference>
<dbReference type="EMBL" id="KJ019102">
    <property type="protein sequence ID" value="AIX32132.1"/>
    <property type="molecule type" value="Genomic_DNA"/>
</dbReference>
<evidence type="ECO:0000313" key="6">
    <source>
        <dbReference type="EMBL" id="AIX28785.1"/>
    </source>
</evidence>
<dbReference type="Proteomes" id="UP000185310">
    <property type="component" value="Segment"/>
</dbReference>
<keyword evidence="24" id="KW-1185">Reference proteome</keyword>
<dbReference type="Proteomes" id="UP000185306">
    <property type="component" value="Segment"/>
</dbReference>
<evidence type="ECO:0000313" key="24">
    <source>
        <dbReference type="Proteomes" id="UP000185320"/>
    </source>
</evidence>
<dbReference type="Proteomes" id="UP000185291">
    <property type="component" value="Segment"/>
</dbReference>
<dbReference type="EMBL" id="KJ019159">
    <property type="protein sequence ID" value="AIX45767.1"/>
    <property type="molecule type" value="Genomic_DNA"/>
</dbReference>
<evidence type="ECO:0000313" key="5">
    <source>
        <dbReference type="EMBL" id="AIX23411.1"/>
    </source>
</evidence>
<dbReference type="Proteomes" id="UP000185305">
    <property type="component" value="Segment"/>
</dbReference>